<sequence>MRIPAIEHFFTNWFASRLGIEGSLAVLNDSIMLGYGILGGITFRIVEWHCDLDLNLTYRMRPSRVVEELLYPDFICLLSVSFSDVFRSRN</sequence>
<comment type="caution">
    <text evidence="1">The sequence shown here is derived from an EMBL/GenBank/DDBJ whole genome shotgun (WGS) entry which is preliminary data.</text>
</comment>
<name>X1ACX6_9ZZZZ</name>
<proteinExistence type="predicted"/>
<dbReference type="AlphaFoldDB" id="X1ACX6"/>
<evidence type="ECO:0000313" key="1">
    <source>
        <dbReference type="EMBL" id="GAG80340.1"/>
    </source>
</evidence>
<reference evidence="1" key="1">
    <citation type="journal article" date="2014" name="Front. Microbiol.">
        <title>High frequency of phylogenetically diverse reductive dehalogenase-homologous genes in deep subseafloor sedimentary metagenomes.</title>
        <authorList>
            <person name="Kawai M."/>
            <person name="Futagami T."/>
            <person name="Toyoda A."/>
            <person name="Takaki Y."/>
            <person name="Nishi S."/>
            <person name="Hori S."/>
            <person name="Arai W."/>
            <person name="Tsubouchi T."/>
            <person name="Morono Y."/>
            <person name="Uchiyama I."/>
            <person name="Ito T."/>
            <person name="Fujiyama A."/>
            <person name="Inagaki F."/>
            <person name="Takami H."/>
        </authorList>
    </citation>
    <scope>NUCLEOTIDE SEQUENCE</scope>
    <source>
        <strain evidence="1">Expedition CK06-06</strain>
    </source>
</reference>
<accession>X1ACX6</accession>
<protein>
    <submittedName>
        <fullName evidence="1">Uncharacterized protein</fullName>
    </submittedName>
</protein>
<dbReference type="EMBL" id="BART01013720">
    <property type="protein sequence ID" value="GAG80340.1"/>
    <property type="molecule type" value="Genomic_DNA"/>
</dbReference>
<gene>
    <name evidence="1" type="ORF">S01H4_27880</name>
</gene>
<organism evidence="1">
    <name type="scientific">marine sediment metagenome</name>
    <dbReference type="NCBI Taxonomy" id="412755"/>
    <lineage>
        <taxon>unclassified sequences</taxon>
        <taxon>metagenomes</taxon>
        <taxon>ecological metagenomes</taxon>
    </lineage>
</organism>